<sequence length="88" mass="9480">MLDKLEFLNHLGAQQAEPVRERRELKTGVELLGDGGTAHEVAAFKHERAQPALGEVRAAREAVVPSADDDRVVVVGLAHGVLTFRSGL</sequence>
<protein>
    <submittedName>
        <fullName evidence="1">Unannotated protein</fullName>
    </submittedName>
</protein>
<dbReference type="EMBL" id="CAFBOZ010000250">
    <property type="protein sequence ID" value="CAB5018055.1"/>
    <property type="molecule type" value="Genomic_DNA"/>
</dbReference>
<proteinExistence type="predicted"/>
<dbReference type="AlphaFoldDB" id="A0A6J7QM52"/>
<organism evidence="1">
    <name type="scientific">freshwater metagenome</name>
    <dbReference type="NCBI Taxonomy" id="449393"/>
    <lineage>
        <taxon>unclassified sequences</taxon>
        <taxon>metagenomes</taxon>
        <taxon>ecological metagenomes</taxon>
    </lineage>
</organism>
<reference evidence="1" key="1">
    <citation type="submission" date="2020-05" db="EMBL/GenBank/DDBJ databases">
        <authorList>
            <person name="Chiriac C."/>
            <person name="Salcher M."/>
            <person name="Ghai R."/>
            <person name="Kavagutti S V."/>
        </authorList>
    </citation>
    <scope>NUCLEOTIDE SEQUENCE</scope>
</reference>
<gene>
    <name evidence="1" type="ORF">UFOPK3992_01550</name>
</gene>
<accession>A0A6J7QM52</accession>
<evidence type="ECO:0000313" key="1">
    <source>
        <dbReference type="EMBL" id="CAB5018055.1"/>
    </source>
</evidence>
<name>A0A6J7QM52_9ZZZZ</name>